<evidence type="ECO:0000313" key="2">
    <source>
        <dbReference type="EMBL" id="KAL2887916.1"/>
    </source>
</evidence>
<accession>A0ABR4MI25</accession>
<feature type="region of interest" description="Disordered" evidence="1">
    <location>
        <begin position="409"/>
        <end position="476"/>
    </location>
</feature>
<feature type="compositionally biased region" description="Polar residues" evidence="1">
    <location>
        <begin position="110"/>
        <end position="137"/>
    </location>
</feature>
<dbReference type="EMBL" id="JABSNW010000004">
    <property type="protein sequence ID" value="KAL2887916.1"/>
    <property type="molecule type" value="Genomic_DNA"/>
</dbReference>
<feature type="region of interest" description="Disordered" evidence="1">
    <location>
        <begin position="337"/>
        <end position="373"/>
    </location>
</feature>
<reference evidence="2 3" key="1">
    <citation type="submission" date="2020-05" db="EMBL/GenBank/DDBJ databases">
        <title>Ceratocystis lukuohia genome.</title>
        <authorList>
            <person name="Harrington T.C."/>
            <person name="Kim K."/>
            <person name="Mayers C.G."/>
        </authorList>
    </citation>
    <scope>NUCLEOTIDE SEQUENCE [LARGE SCALE GENOMIC DNA]</scope>
    <source>
        <strain evidence="2 3">C4212</strain>
    </source>
</reference>
<organism evidence="2 3">
    <name type="scientific">Ceratocystis lukuohia</name>
    <dbReference type="NCBI Taxonomy" id="2019550"/>
    <lineage>
        <taxon>Eukaryota</taxon>
        <taxon>Fungi</taxon>
        <taxon>Dikarya</taxon>
        <taxon>Ascomycota</taxon>
        <taxon>Pezizomycotina</taxon>
        <taxon>Sordariomycetes</taxon>
        <taxon>Hypocreomycetidae</taxon>
        <taxon>Microascales</taxon>
        <taxon>Ceratocystidaceae</taxon>
        <taxon>Ceratocystis</taxon>
    </lineage>
</organism>
<sequence length="603" mass="66003">MAAVFFPPTCAPGPGPAGSSIPDQIPRTPPSPCPVSNSPSNAAATDSSCDCKPMMPIMQRARPRPRRRWKLPSYESSSASASDPEAHVSSLEDADSTPAIESRHRGHCPTLTTATSAQGLSTPSSDAPSYSTGLSSLQPNPSYSSLMRYNSCTTATIKRTRNMSPYPLLSSATTTTTIATAATKEFAPPLPTSSAHVATASDIASDDDDGSSWLVIKSPARSKIPIPLHSYRRANTMGDSKRFRSNNNNTWYSSVVSAIRKVGEPSDEYDKIEITGQLRLSSPRPHGLHRSSTSAALSRLHSRYRSNSTMTNSGFSSTADDEYNTDSFYEPQMEYRKPTKLAGYRPKSDAHPLSMAPMSATKNTSATFTGKPKRALKNISETLLTRLWHSDREDSNSPVEDSLNLELSLPEPHSQPLEQPNFAPRAKQSRSPLGAANSTAMNSMAPAAVNGASVPAPTKPLQLPPAEPEWPQSRQAPRHSFFSLKLGHGTHGNLENTKKKGNFRRQLRFRGFHHEIGSETDAAAVHVPQWLPEDWKPFAQLTLLESLQRQALTEDPAEWRPYNASAASCVLQHPRPNRHWGRKERAKWQYMGDTARHFNTAEA</sequence>
<evidence type="ECO:0000256" key="1">
    <source>
        <dbReference type="SAM" id="MobiDB-lite"/>
    </source>
</evidence>
<dbReference type="RefSeq" id="XP_070859096.1">
    <property type="nucleotide sequence ID" value="XM_071002713.1"/>
</dbReference>
<feature type="region of interest" description="Disordered" evidence="1">
    <location>
        <begin position="1"/>
        <end position="137"/>
    </location>
</feature>
<keyword evidence="3" id="KW-1185">Reference proteome</keyword>
<gene>
    <name evidence="2" type="ORF">HOO65_040253</name>
</gene>
<dbReference type="Proteomes" id="UP001610728">
    <property type="component" value="Unassembled WGS sequence"/>
</dbReference>
<proteinExistence type="predicted"/>
<evidence type="ECO:0000313" key="3">
    <source>
        <dbReference type="Proteomes" id="UP001610728"/>
    </source>
</evidence>
<protein>
    <submittedName>
        <fullName evidence="2">Uncharacterized protein</fullName>
    </submittedName>
</protein>
<comment type="caution">
    <text evidence="2">The sequence shown here is derived from an EMBL/GenBank/DDBJ whole genome shotgun (WGS) entry which is preliminary data.</text>
</comment>
<name>A0ABR4MI25_9PEZI</name>
<dbReference type="GeneID" id="98118029"/>
<feature type="compositionally biased region" description="Basic residues" evidence="1">
    <location>
        <begin position="61"/>
        <end position="70"/>
    </location>
</feature>